<dbReference type="SUPFAM" id="SSF47954">
    <property type="entry name" value="Cyclin-like"/>
    <property type="match status" value="1"/>
</dbReference>
<feature type="region of interest" description="Disordered" evidence="1">
    <location>
        <begin position="247"/>
        <end position="304"/>
    </location>
</feature>
<dbReference type="GO" id="GO:0019901">
    <property type="term" value="F:protein kinase binding"/>
    <property type="evidence" value="ECO:0007669"/>
    <property type="project" value="InterPro"/>
</dbReference>
<dbReference type="PANTHER" id="PTHR15615:SF10">
    <property type="entry name" value="PHO85 CYCLIN-2-RELATED"/>
    <property type="match status" value="1"/>
</dbReference>
<dbReference type="GO" id="GO:0005634">
    <property type="term" value="C:nucleus"/>
    <property type="evidence" value="ECO:0007669"/>
    <property type="project" value="TreeGrafter"/>
</dbReference>
<dbReference type="InterPro" id="IPR013922">
    <property type="entry name" value="Cyclin_PHO80-like"/>
</dbReference>
<evidence type="ECO:0000313" key="3">
    <source>
        <dbReference type="Proteomes" id="UP000242287"/>
    </source>
</evidence>
<dbReference type="CDD" id="cd20557">
    <property type="entry name" value="CYCLIN_ScPCL1-like"/>
    <property type="match status" value="1"/>
</dbReference>
<dbReference type="PANTHER" id="PTHR15615">
    <property type="match status" value="1"/>
</dbReference>
<dbReference type="STRING" id="703135.A0A2A9NRN9"/>
<name>A0A2A9NRN9_9AGAR</name>
<dbReference type="GO" id="GO:0016538">
    <property type="term" value="F:cyclin-dependent protein serine/threonine kinase regulator activity"/>
    <property type="evidence" value="ECO:0007669"/>
    <property type="project" value="TreeGrafter"/>
</dbReference>
<dbReference type="Gene3D" id="1.10.472.10">
    <property type="entry name" value="Cyclin-like"/>
    <property type="match status" value="1"/>
</dbReference>
<keyword evidence="3" id="KW-1185">Reference proteome</keyword>
<feature type="region of interest" description="Disordered" evidence="1">
    <location>
        <begin position="18"/>
        <end position="38"/>
    </location>
</feature>
<dbReference type="AlphaFoldDB" id="A0A2A9NRN9"/>
<dbReference type="InterPro" id="IPR036915">
    <property type="entry name" value="Cyclin-like_sf"/>
</dbReference>
<gene>
    <name evidence="2" type="ORF">AMATHDRAFT_61270</name>
</gene>
<dbReference type="OrthoDB" id="10250320at2759"/>
<organism evidence="2 3">
    <name type="scientific">Amanita thiersii Skay4041</name>
    <dbReference type="NCBI Taxonomy" id="703135"/>
    <lineage>
        <taxon>Eukaryota</taxon>
        <taxon>Fungi</taxon>
        <taxon>Dikarya</taxon>
        <taxon>Basidiomycota</taxon>
        <taxon>Agaricomycotina</taxon>
        <taxon>Agaricomycetes</taxon>
        <taxon>Agaricomycetidae</taxon>
        <taxon>Agaricales</taxon>
        <taxon>Pluteineae</taxon>
        <taxon>Amanitaceae</taxon>
        <taxon>Amanita</taxon>
    </lineage>
</organism>
<dbReference type="Pfam" id="PF08613">
    <property type="entry name" value="Cyclin"/>
    <property type="match status" value="1"/>
</dbReference>
<reference evidence="2 3" key="1">
    <citation type="submission" date="2014-02" db="EMBL/GenBank/DDBJ databases">
        <title>Transposable element dynamics among asymbiotic and ectomycorrhizal Amanita fungi.</title>
        <authorList>
            <consortium name="DOE Joint Genome Institute"/>
            <person name="Hess J."/>
            <person name="Skrede I."/>
            <person name="Wolfe B."/>
            <person name="LaButti K."/>
            <person name="Ohm R.A."/>
            <person name="Grigoriev I.V."/>
            <person name="Pringle A."/>
        </authorList>
    </citation>
    <scope>NUCLEOTIDE SEQUENCE [LARGE SCALE GENOMIC DNA]</scope>
    <source>
        <strain evidence="2 3">SKay4041</strain>
    </source>
</reference>
<proteinExistence type="predicted"/>
<feature type="compositionally biased region" description="Low complexity" evidence="1">
    <location>
        <begin position="247"/>
        <end position="283"/>
    </location>
</feature>
<evidence type="ECO:0000313" key="2">
    <source>
        <dbReference type="EMBL" id="PFH50342.1"/>
    </source>
</evidence>
<dbReference type="EMBL" id="KZ302006">
    <property type="protein sequence ID" value="PFH50342.1"/>
    <property type="molecule type" value="Genomic_DNA"/>
</dbReference>
<protein>
    <submittedName>
        <fullName evidence="2">Uncharacterized protein</fullName>
    </submittedName>
</protein>
<evidence type="ECO:0000256" key="1">
    <source>
        <dbReference type="SAM" id="MobiDB-lite"/>
    </source>
</evidence>
<dbReference type="GO" id="GO:0000307">
    <property type="term" value="C:cyclin-dependent protein kinase holoenzyme complex"/>
    <property type="evidence" value="ECO:0007669"/>
    <property type="project" value="TreeGrafter"/>
</dbReference>
<feature type="compositionally biased region" description="Polar residues" evidence="1">
    <location>
        <begin position="22"/>
        <end position="37"/>
    </location>
</feature>
<accession>A0A2A9NRN9</accession>
<sequence>MDMINYVARQAANVIRIDGDSKGSTNPSVDQKDSTSAGAPPLVSLENFILHLVKSSNVQVPTLLSTLIYLERLRSKLPAMAKGMPCTRHRVFLATLIVTAKYLNDSSPKNIHWANYAILFDVAEINLMEKQLLYLLDYDLRFDEAEACVQFSPFMSTTARQEQDATTRAEAVDRVAKAGRARAQAQQSQANVIACPKHPVHLHGQPSKTTSTLTSTVRGIAKRLSSTHLGSSNNKYVSSAMYSTLSTASNSSTTSSSSDMTSLLDDTGSSSSSSGWNSNDSGSECSDDDHDPERQLSAMDEDEANVTITMSTSQGLSISKSIIGNKKPSHFPPAPPVFNAGRQQRARKPSDTSSINTVIASPTIPATTATSSATSFLFPLRGSSAQQRLFHRDPKRAVSVSITPDTKHKGGLSQSSTMPSIPRSVSANVHMPSTGNFLTRMWGGGKVQHELERPVTNAEQPIPVPSALKRLVLVHSRSGVFSRGSSVVQQPRPLDV</sequence>
<dbReference type="Proteomes" id="UP000242287">
    <property type="component" value="Unassembled WGS sequence"/>
</dbReference>